<feature type="compositionally biased region" description="Basic and acidic residues" evidence="5">
    <location>
        <begin position="430"/>
        <end position="441"/>
    </location>
</feature>
<dbReference type="PANTHER" id="PTHR30629">
    <property type="entry name" value="PROPHAGE INTEGRASE"/>
    <property type="match status" value="1"/>
</dbReference>
<dbReference type="InterPro" id="IPR011010">
    <property type="entry name" value="DNA_brk_join_enz"/>
</dbReference>
<dbReference type="InterPro" id="IPR010998">
    <property type="entry name" value="Integrase_recombinase_N"/>
</dbReference>
<evidence type="ECO:0000313" key="7">
    <source>
        <dbReference type="EMBL" id="MBF8738729.1"/>
    </source>
</evidence>
<accession>A0AAW4C4X1</accession>
<comment type="caution">
    <text evidence="7">The sequence shown here is derived from an EMBL/GenBank/DDBJ whole genome shotgun (WGS) entry which is preliminary data.</text>
</comment>
<dbReference type="PANTHER" id="PTHR30629:SF6">
    <property type="entry name" value="PROPHAGE INTEGRASE INTA-RELATED"/>
    <property type="match status" value="1"/>
</dbReference>
<evidence type="ECO:0000256" key="4">
    <source>
        <dbReference type="ARBA" id="ARBA00023172"/>
    </source>
</evidence>
<keyword evidence="4" id="KW-0233">DNA recombination</keyword>
<sequence>MSATAAVKLSDAEIRRQAAQAGVRDLRDPRHPGLRFRFDQSRQGGTWFLVARRKWNRLARFPEYSSAAILAELPTLRQRLLTQPDDLIALAGLVTFNDLLGWFKERVSGDASVSDSWKRTVRTVIERHLQPRIGELPLATLTAATLDKRLMWPAQAECSTSYVRQIYRVLSLALGKARELGLIGSNPMAEMKFNQFIKTKIVPKDGRLRADHLEEVIPVLGGLFGRSPADAMLPLLMICHGTRLGETRRAEWADFALGHAEWFIPAKHTKTRTEHRLPLTPQVCALLQRYRAVQVENGYSGKYLFPGRKGQPLSPSQASAVFRRLASSKWSSHDLRKVARTAWLDMGVDGFIGEMLLNHSLGKVADTYIKSKGNGLRREALEQWHAWLDGIGFAAIHGLTGVQSAISHNGPQPKPRKTRSPIHELVTGENAEREKGRTGWL</sequence>
<dbReference type="CDD" id="cd00801">
    <property type="entry name" value="INT_P4_C"/>
    <property type="match status" value="1"/>
</dbReference>
<feature type="domain" description="Tyr recombinase" evidence="6">
    <location>
        <begin position="197"/>
        <end position="381"/>
    </location>
</feature>
<feature type="region of interest" description="Disordered" evidence="5">
    <location>
        <begin position="404"/>
        <end position="441"/>
    </location>
</feature>
<evidence type="ECO:0000259" key="6">
    <source>
        <dbReference type="PROSITE" id="PS51898"/>
    </source>
</evidence>
<evidence type="ECO:0000256" key="3">
    <source>
        <dbReference type="ARBA" id="ARBA00023125"/>
    </source>
</evidence>
<name>A0AAW4C4X1_PSEPU</name>
<organism evidence="7 8">
    <name type="scientific">Pseudomonas putida</name>
    <name type="common">Arthrobacter siderocapsulatus</name>
    <dbReference type="NCBI Taxonomy" id="303"/>
    <lineage>
        <taxon>Bacteria</taxon>
        <taxon>Pseudomonadati</taxon>
        <taxon>Pseudomonadota</taxon>
        <taxon>Gammaproteobacteria</taxon>
        <taxon>Pseudomonadales</taxon>
        <taxon>Pseudomonadaceae</taxon>
        <taxon>Pseudomonas</taxon>
    </lineage>
</organism>
<dbReference type="PROSITE" id="PS51898">
    <property type="entry name" value="TYR_RECOMBINASE"/>
    <property type="match status" value="1"/>
</dbReference>
<gene>
    <name evidence="7" type="ORF">IR015_25325</name>
</gene>
<keyword evidence="3" id="KW-0238">DNA-binding</keyword>
<dbReference type="AlphaFoldDB" id="A0AAW4C4X1"/>
<dbReference type="GO" id="GO:0006310">
    <property type="term" value="P:DNA recombination"/>
    <property type="evidence" value="ECO:0007669"/>
    <property type="project" value="UniProtKB-KW"/>
</dbReference>
<dbReference type="InterPro" id="IPR050808">
    <property type="entry name" value="Phage_Integrase"/>
</dbReference>
<dbReference type="InterPro" id="IPR002104">
    <property type="entry name" value="Integrase_catalytic"/>
</dbReference>
<dbReference type="GO" id="GO:0015074">
    <property type="term" value="P:DNA integration"/>
    <property type="evidence" value="ECO:0007669"/>
    <property type="project" value="UniProtKB-KW"/>
</dbReference>
<dbReference type="GO" id="GO:0003677">
    <property type="term" value="F:DNA binding"/>
    <property type="evidence" value="ECO:0007669"/>
    <property type="project" value="UniProtKB-KW"/>
</dbReference>
<evidence type="ECO:0000256" key="5">
    <source>
        <dbReference type="SAM" id="MobiDB-lite"/>
    </source>
</evidence>
<comment type="similarity">
    <text evidence="1">Belongs to the 'phage' integrase family.</text>
</comment>
<keyword evidence="2" id="KW-0229">DNA integration</keyword>
<dbReference type="EMBL" id="JADLKB010000049">
    <property type="protein sequence ID" value="MBF8738729.1"/>
    <property type="molecule type" value="Genomic_DNA"/>
</dbReference>
<dbReference type="Gene3D" id="1.10.150.130">
    <property type="match status" value="1"/>
</dbReference>
<dbReference type="Gene3D" id="1.10.443.10">
    <property type="entry name" value="Intergrase catalytic core"/>
    <property type="match status" value="1"/>
</dbReference>
<dbReference type="Pfam" id="PF00589">
    <property type="entry name" value="Phage_integrase"/>
    <property type="match status" value="1"/>
</dbReference>
<dbReference type="SUPFAM" id="SSF56349">
    <property type="entry name" value="DNA breaking-rejoining enzymes"/>
    <property type="match status" value="1"/>
</dbReference>
<evidence type="ECO:0000256" key="1">
    <source>
        <dbReference type="ARBA" id="ARBA00008857"/>
    </source>
</evidence>
<evidence type="ECO:0000313" key="8">
    <source>
        <dbReference type="Proteomes" id="UP000639504"/>
    </source>
</evidence>
<protein>
    <submittedName>
        <fullName evidence="7">Tyrosine-type recombinase/integrase</fullName>
    </submittedName>
</protein>
<dbReference type="Proteomes" id="UP000639504">
    <property type="component" value="Unassembled WGS sequence"/>
</dbReference>
<proteinExistence type="inferred from homology"/>
<dbReference type="RefSeq" id="WP_196183665.1">
    <property type="nucleotide sequence ID" value="NZ_JADLJW010000041.1"/>
</dbReference>
<reference evidence="7" key="1">
    <citation type="submission" date="2020-10" db="EMBL/GenBank/DDBJ databases">
        <title>Genome sequences of Pseudomonas isolates.</title>
        <authorList>
            <person name="Wessels L."/>
            <person name="Reich F."/>
            <person name="Hammerl J."/>
        </authorList>
    </citation>
    <scope>NUCLEOTIDE SEQUENCE</scope>
    <source>
        <strain evidence="7">20-MO00640-0</strain>
    </source>
</reference>
<dbReference type="InterPro" id="IPR013762">
    <property type="entry name" value="Integrase-like_cat_sf"/>
</dbReference>
<evidence type="ECO:0000256" key="2">
    <source>
        <dbReference type="ARBA" id="ARBA00022908"/>
    </source>
</evidence>